<comment type="similarity">
    <text evidence="3">Belongs to the HPF1 family.</text>
</comment>
<dbReference type="PANTHER" id="PTHR13386:SF1">
    <property type="entry name" value="HISTONE PARYLATION FACTOR 1"/>
    <property type="match status" value="1"/>
</dbReference>
<evidence type="ECO:0000256" key="3">
    <source>
        <dbReference type="ARBA" id="ARBA00010803"/>
    </source>
</evidence>
<dbReference type="InterPro" id="IPR019406">
    <property type="entry name" value="APLF_PBZ"/>
</dbReference>
<feature type="domain" description="PBZ-type" evidence="8">
    <location>
        <begin position="21"/>
        <end position="46"/>
    </location>
</feature>
<dbReference type="AlphaFoldDB" id="A0A4S2JL01"/>
<evidence type="ECO:0000256" key="4">
    <source>
        <dbReference type="ARBA" id="ARBA00022454"/>
    </source>
</evidence>
<feature type="region of interest" description="Disordered" evidence="7">
    <location>
        <begin position="1"/>
        <end position="114"/>
    </location>
</feature>
<feature type="compositionally biased region" description="Polar residues" evidence="7">
    <location>
        <begin position="612"/>
        <end position="636"/>
    </location>
</feature>
<reference evidence="9 10" key="1">
    <citation type="journal article" date="2019" name="Philos. Trans. R. Soc. Lond., B, Biol. Sci.">
        <title>Ant behaviour and brain gene expression of defending hosts depend on the ecological success of the intruding social parasite.</title>
        <authorList>
            <person name="Kaur R."/>
            <person name="Stoldt M."/>
            <person name="Jongepier E."/>
            <person name="Feldmeyer B."/>
            <person name="Menzel F."/>
            <person name="Bornberg-Bauer E."/>
            <person name="Foitzik S."/>
        </authorList>
    </citation>
    <scope>NUCLEOTIDE SEQUENCE [LARGE SCALE GENOMIC DNA]</scope>
    <source>
        <tissue evidence="9">Whole body</tissue>
    </source>
</reference>
<dbReference type="GO" id="GO:0005634">
    <property type="term" value="C:nucleus"/>
    <property type="evidence" value="ECO:0007669"/>
    <property type="project" value="UniProtKB-SubCell"/>
</dbReference>
<dbReference type="PANTHER" id="PTHR13386">
    <property type="entry name" value="HISTONE PARYLATION FACTOR 1"/>
    <property type="match status" value="1"/>
</dbReference>
<keyword evidence="4" id="KW-0158">Chromosome</keyword>
<protein>
    <recommendedName>
        <fullName evidence="8">PBZ-type domain-containing protein</fullName>
    </recommendedName>
</protein>
<feature type="coiled-coil region" evidence="6">
    <location>
        <begin position="657"/>
        <end position="691"/>
    </location>
</feature>
<dbReference type="InterPro" id="IPR019361">
    <property type="entry name" value="HPF1"/>
</dbReference>
<accession>A0A4S2JL01</accession>
<sequence>MFFTMSSNKDSQMQAYKDDPRVPCQYGVKCYQKNSQHQSKYKHPPKKETRKNPFKDNGKAHSKSPERKLQKTQEPSERNLHNLSPSPERTDVVRDNNENDKDISSDKVEASTEREKISLNRYNSHNSTEHNVSENKSEAERIIMDLFLVEMPDDFFKFYEFCKSISKDNPLSACKSVRLKLVGPYDVLDGKIKISSSENDKEKYLTHWRYYYDPPEFQTIVKCDDKEGLHFGYWRDDAAEKPMFVATNRANVNGVFEPVAENIFGAIDGYLQNKVKSANPFEKTSITRLHSQLKNFAKQHDITLEKNTADMRARERRVVARTFHRAGIILKQIEEAGTPKERKTPIAKLDEIVRLATIAADECDFGTCLELGHDLFSNGSIHVQTRALQMLSIAYTHLKRPHLLKIFEAHLKNRKKGCDLGVSKDNISLDIASRSGSNNNCLLQQFVQGLVPIGNATETMLKIERIANEQRTAKNTLRFCLVVDVQSFRLTAKKGERAMSKVEESDLTAGGDAPPVEAIKPDCADNTVAIIAMKNTDVTPEDAAASAGEVAKEVLNAQAETERSTEATNDANIPVGEEVANPDLPTAETINIVTEIIRAPAEDVDVMPAEAQETSTEESNSSAIVLQSEETSPSKSANEEKADTSKQNAKGNNAACISKLEAEVRKRTKECDSYRKKLEDTETKLAALQTSYDAIMNHGGDEDIPLQQSVEQLRGQLVQTALMYEERNRVVANQENQINALNNQVTSLKEVVSITRDLLQIRNMEVKQLQAEVDNMEKKISEERDRHNTMISKMDAAMRLNADLKKEYETQLSLFQSLREKYGEKITLLTKEKQALETAASAPE</sequence>
<dbReference type="Pfam" id="PF10283">
    <property type="entry name" value="zf-CCHH"/>
    <property type="match status" value="1"/>
</dbReference>
<evidence type="ECO:0000313" key="9">
    <source>
        <dbReference type="EMBL" id="TGZ36885.1"/>
    </source>
</evidence>
<feature type="region of interest" description="Disordered" evidence="7">
    <location>
        <begin position="608"/>
        <end position="650"/>
    </location>
</feature>
<comment type="caution">
    <text evidence="9">The sequence shown here is derived from an EMBL/GenBank/DDBJ whole genome shotgun (WGS) entry which is preliminary data.</text>
</comment>
<name>A0A4S2JL01_9HYME</name>
<evidence type="ECO:0000256" key="7">
    <source>
        <dbReference type="SAM" id="MobiDB-lite"/>
    </source>
</evidence>
<gene>
    <name evidence="9" type="ORF">DBV15_06182</name>
</gene>
<feature type="compositionally biased region" description="Polar residues" evidence="7">
    <location>
        <begin position="1"/>
        <end position="14"/>
    </location>
</feature>
<dbReference type="GO" id="GO:0042393">
    <property type="term" value="F:histone binding"/>
    <property type="evidence" value="ECO:0007669"/>
    <property type="project" value="InterPro"/>
</dbReference>
<feature type="compositionally biased region" description="Basic and acidic residues" evidence="7">
    <location>
        <begin position="46"/>
        <end position="80"/>
    </location>
</feature>
<dbReference type="Proteomes" id="UP000310200">
    <property type="component" value="Unassembled WGS sequence"/>
</dbReference>
<feature type="coiled-coil region" evidence="6">
    <location>
        <begin position="724"/>
        <end position="839"/>
    </location>
</feature>
<keyword evidence="10" id="KW-1185">Reference proteome</keyword>
<comment type="subcellular location">
    <subcellularLocation>
        <location evidence="2">Chromosome</location>
    </subcellularLocation>
    <subcellularLocation>
        <location evidence="1">Nucleus</location>
    </subcellularLocation>
</comment>
<dbReference type="GO" id="GO:0005694">
    <property type="term" value="C:chromosome"/>
    <property type="evidence" value="ECO:0007669"/>
    <property type="project" value="UniProtKB-SubCell"/>
</dbReference>
<evidence type="ECO:0000256" key="6">
    <source>
        <dbReference type="SAM" id="Coils"/>
    </source>
</evidence>
<dbReference type="GO" id="GO:0072572">
    <property type="term" value="F:poly-ADP-D-ribose binding"/>
    <property type="evidence" value="ECO:0007669"/>
    <property type="project" value="TreeGrafter"/>
</dbReference>
<keyword evidence="6" id="KW-0175">Coiled coil</keyword>
<dbReference type="STRING" id="300112.A0A4S2JL01"/>
<evidence type="ECO:0000313" key="10">
    <source>
        <dbReference type="Proteomes" id="UP000310200"/>
    </source>
</evidence>
<evidence type="ECO:0000256" key="1">
    <source>
        <dbReference type="ARBA" id="ARBA00004123"/>
    </source>
</evidence>
<dbReference type="EMBL" id="QBLH01003666">
    <property type="protein sequence ID" value="TGZ36885.1"/>
    <property type="molecule type" value="Genomic_DNA"/>
</dbReference>
<feature type="compositionally biased region" description="Basic and acidic residues" evidence="7">
    <location>
        <begin position="88"/>
        <end position="114"/>
    </location>
</feature>
<dbReference type="Pfam" id="PF10228">
    <property type="entry name" value="HPF1"/>
    <property type="match status" value="1"/>
</dbReference>
<proteinExistence type="inferred from homology"/>
<dbReference type="GO" id="GO:0006974">
    <property type="term" value="P:DNA damage response"/>
    <property type="evidence" value="ECO:0007669"/>
    <property type="project" value="InterPro"/>
</dbReference>
<organism evidence="9 10">
    <name type="scientific">Temnothorax longispinosus</name>
    <dbReference type="NCBI Taxonomy" id="300112"/>
    <lineage>
        <taxon>Eukaryota</taxon>
        <taxon>Metazoa</taxon>
        <taxon>Ecdysozoa</taxon>
        <taxon>Arthropoda</taxon>
        <taxon>Hexapoda</taxon>
        <taxon>Insecta</taxon>
        <taxon>Pterygota</taxon>
        <taxon>Neoptera</taxon>
        <taxon>Endopterygota</taxon>
        <taxon>Hymenoptera</taxon>
        <taxon>Apocrita</taxon>
        <taxon>Aculeata</taxon>
        <taxon>Formicoidea</taxon>
        <taxon>Formicidae</taxon>
        <taxon>Myrmicinae</taxon>
        <taxon>Temnothorax</taxon>
    </lineage>
</organism>
<evidence type="ECO:0000256" key="5">
    <source>
        <dbReference type="ARBA" id="ARBA00023242"/>
    </source>
</evidence>
<evidence type="ECO:0000259" key="8">
    <source>
        <dbReference type="Pfam" id="PF10283"/>
    </source>
</evidence>
<keyword evidence="5" id="KW-0539">Nucleus</keyword>
<evidence type="ECO:0000256" key="2">
    <source>
        <dbReference type="ARBA" id="ARBA00004286"/>
    </source>
</evidence>